<dbReference type="Pfam" id="PF07730">
    <property type="entry name" value="HisKA_3"/>
    <property type="match status" value="1"/>
</dbReference>
<dbReference type="Gene3D" id="3.30.565.10">
    <property type="entry name" value="Histidine kinase-like ATPase, C-terminal domain"/>
    <property type="match status" value="1"/>
</dbReference>
<dbReference type="InterPro" id="IPR017205">
    <property type="entry name" value="Sig_transdc_His_kinase_ChrS"/>
</dbReference>
<dbReference type="InterPro" id="IPR011712">
    <property type="entry name" value="Sig_transdc_His_kin_sub3_dim/P"/>
</dbReference>
<sequence length="390" mass="41460">MTAPGRWDILYRIWSAYVVGGIIATGVLVIVLRRVYGGEAWVALVALTCLLAWSALLSPRRDNPDAFYRRRVSRNSVLFVVGVLLFFHVAVWWSPPALAGVVVVYALIYMTLPVWAAIVVAEAVSFTPLVFALVAQTQVPLGLAISLVAILFNPAIGATITLALDRSEQLAILLDQLERSRADVARLSREAGSMAERARLAREIHDTLTQGFTGIATLAQAVESEFDTDPDAAHRHIALIEATARENLIEARTMVETLTPPDLGGGSLADSVRRRCRKLADETGIAVTVNVDCAVPQLDTGTEVVLLRAAQEALTNVSKHARADSVTVDLTRTGQGVRLSVADNGIGFDAAGAGGFGLPGLRSRAQEIGAVVTVTTSPGAGTRVAVEVPA</sequence>
<dbReference type="Pfam" id="PF02518">
    <property type="entry name" value="HATPase_c"/>
    <property type="match status" value="1"/>
</dbReference>
<reference evidence="11 12" key="1">
    <citation type="journal article" date="2019" name="ACS Chem. Biol.">
        <title>Identification and Mobilization of a Cryptic Antibiotic Biosynthesis Gene Locus from a Human-Pathogenic Nocardia Isolate.</title>
        <authorList>
            <person name="Herisse M."/>
            <person name="Ishida K."/>
            <person name="Porter J.L."/>
            <person name="Howden B."/>
            <person name="Hertweck C."/>
            <person name="Stinear T.P."/>
            <person name="Pidot S.J."/>
        </authorList>
    </citation>
    <scope>NUCLEOTIDE SEQUENCE [LARGE SCALE GENOMIC DNA]</scope>
    <source>
        <strain evidence="11 12">AUSMDU00012717</strain>
    </source>
</reference>
<accession>A0A6G9YHX3</accession>
<keyword evidence="7" id="KW-0902">Two-component regulatory system</keyword>
<gene>
    <name evidence="11" type="ORF">F5544_23420</name>
</gene>
<feature type="transmembrane region" description="Helical" evidence="9">
    <location>
        <begin position="38"/>
        <end position="57"/>
    </location>
</feature>
<keyword evidence="4 9" id="KW-0812">Transmembrane</keyword>
<feature type="transmembrane region" description="Helical" evidence="9">
    <location>
        <begin position="77"/>
        <end position="108"/>
    </location>
</feature>
<evidence type="ECO:0000259" key="10">
    <source>
        <dbReference type="SMART" id="SM00387"/>
    </source>
</evidence>
<dbReference type="PIRSF" id="PIRSF037434">
    <property type="entry name" value="STHK_ChrS"/>
    <property type="match status" value="1"/>
</dbReference>
<evidence type="ECO:0000256" key="2">
    <source>
        <dbReference type="ARBA" id="ARBA00022475"/>
    </source>
</evidence>
<keyword evidence="8 9" id="KW-0472">Membrane</keyword>
<evidence type="ECO:0000313" key="12">
    <source>
        <dbReference type="Proteomes" id="UP000503540"/>
    </source>
</evidence>
<evidence type="ECO:0000256" key="8">
    <source>
        <dbReference type="ARBA" id="ARBA00023136"/>
    </source>
</evidence>
<dbReference type="RefSeq" id="WP_167475216.1">
    <property type="nucleotide sequence ID" value="NZ_CP046172.1"/>
</dbReference>
<dbReference type="Proteomes" id="UP000503540">
    <property type="component" value="Chromosome"/>
</dbReference>
<evidence type="ECO:0000256" key="4">
    <source>
        <dbReference type="ARBA" id="ARBA00022692"/>
    </source>
</evidence>
<keyword evidence="12" id="KW-1185">Reference proteome</keyword>
<feature type="domain" description="Histidine kinase/HSP90-like ATPase" evidence="10">
    <location>
        <begin position="301"/>
        <end position="390"/>
    </location>
</feature>
<name>A0A6G9YHX3_9NOCA</name>
<comment type="subcellular location">
    <subcellularLocation>
        <location evidence="1">Cell membrane</location>
        <topology evidence="1">Multi-pass membrane protein</topology>
    </subcellularLocation>
</comment>
<keyword evidence="3" id="KW-0808">Transferase</keyword>
<dbReference type="AlphaFoldDB" id="A0A6G9YHX3"/>
<dbReference type="GO" id="GO:0046983">
    <property type="term" value="F:protein dimerization activity"/>
    <property type="evidence" value="ECO:0007669"/>
    <property type="project" value="InterPro"/>
</dbReference>
<dbReference type="GO" id="GO:0000155">
    <property type="term" value="F:phosphorelay sensor kinase activity"/>
    <property type="evidence" value="ECO:0007669"/>
    <property type="project" value="InterPro"/>
</dbReference>
<dbReference type="PANTHER" id="PTHR24421">
    <property type="entry name" value="NITRATE/NITRITE SENSOR PROTEIN NARX-RELATED"/>
    <property type="match status" value="1"/>
</dbReference>
<evidence type="ECO:0000256" key="1">
    <source>
        <dbReference type="ARBA" id="ARBA00004651"/>
    </source>
</evidence>
<dbReference type="InterPro" id="IPR036890">
    <property type="entry name" value="HATPase_C_sf"/>
</dbReference>
<feature type="transmembrane region" description="Helical" evidence="9">
    <location>
        <begin position="114"/>
        <end position="134"/>
    </location>
</feature>
<keyword evidence="2" id="KW-1003">Cell membrane</keyword>
<evidence type="ECO:0000256" key="9">
    <source>
        <dbReference type="SAM" id="Phobius"/>
    </source>
</evidence>
<keyword evidence="5 11" id="KW-0418">Kinase</keyword>
<feature type="transmembrane region" description="Helical" evidence="9">
    <location>
        <begin position="141"/>
        <end position="164"/>
    </location>
</feature>
<keyword evidence="6 9" id="KW-1133">Transmembrane helix</keyword>
<protein>
    <submittedName>
        <fullName evidence="11">Sensor histidine kinase</fullName>
    </submittedName>
</protein>
<dbReference type="Gene3D" id="1.20.5.1930">
    <property type="match status" value="1"/>
</dbReference>
<dbReference type="CDD" id="cd16917">
    <property type="entry name" value="HATPase_UhpB-NarQ-NarX-like"/>
    <property type="match status" value="1"/>
</dbReference>
<proteinExistence type="predicted"/>
<dbReference type="SUPFAM" id="SSF55874">
    <property type="entry name" value="ATPase domain of HSP90 chaperone/DNA topoisomerase II/histidine kinase"/>
    <property type="match status" value="1"/>
</dbReference>
<dbReference type="GO" id="GO:0005886">
    <property type="term" value="C:plasma membrane"/>
    <property type="evidence" value="ECO:0007669"/>
    <property type="project" value="UniProtKB-SubCell"/>
</dbReference>
<feature type="transmembrane region" description="Helical" evidence="9">
    <location>
        <begin position="9"/>
        <end position="32"/>
    </location>
</feature>
<evidence type="ECO:0000256" key="5">
    <source>
        <dbReference type="ARBA" id="ARBA00022777"/>
    </source>
</evidence>
<dbReference type="SMART" id="SM00387">
    <property type="entry name" value="HATPase_c"/>
    <property type="match status" value="1"/>
</dbReference>
<evidence type="ECO:0000313" key="11">
    <source>
        <dbReference type="EMBL" id="QIS12543.1"/>
    </source>
</evidence>
<dbReference type="PANTHER" id="PTHR24421:SF37">
    <property type="entry name" value="SENSOR HISTIDINE KINASE NARS"/>
    <property type="match status" value="1"/>
</dbReference>
<dbReference type="InterPro" id="IPR050482">
    <property type="entry name" value="Sensor_HK_TwoCompSys"/>
</dbReference>
<organism evidence="11 12">
    <name type="scientific">Nocardia arthritidis</name>
    <dbReference type="NCBI Taxonomy" id="228602"/>
    <lineage>
        <taxon>Bacteria</taxon>
        <taxon>Bacillati</taxon>
        <taxon>Actinomycetota</taxon>
        <taxon>Actinomycetes</taxon>
        <taxon>Mycobacteriales</taxon>
        <taxon>Nocardiaceae</taxon>
        <taxon>Nocardia</taxon>
    </lineage>
</organism>
<evidence type="ECO:0000256" key="7">
    <source>
        <dbReference type="ARBA" id="ARBA00023012"/>
    </source>
</evidence>
<dbReference type="EMBL" id="CP046172">
    <property type="protein sequence ID" value="QIS12543.1"/>
    <property type="molecule type" value="Genomic_DNA"/>
</dbReference>
<dbReference type="KEGG" id="nah:F5544_23420"/>
<evidence type="ECO:0000256" key="6">
    <source>
        <dbReference type="ARBA" id="ARBA00022989"/>
    </source>
</evidence>
<evidence type="ECO:0000256" key="3">
    <source>
        <dbReference type="ARBA" id="ARBA00022679"/>
    </source>
</evidence>
<dbReference type="InterPro" id="IPR003594">
    <property type="entry name" value="HATPase_dom"/>
</dbReference>